<dbReference type="EMBL" id="CAUOFW020004211">
    <property type="protein sequence ID" value="CAK9164458.1"/>
    <property type="molecule type" value="Genomic_DNA"/>
</dbReference>
<keyword evidence="3" id="KW-1185">Reference proteome</keyword>
<evidence type="ECO:0000313" key="3">
    <source>
        <dbReference type="Proteomes" id="UP001642360"/>
    </source>
</evidence>
<proteinExistence type="predicted"/>
<gene>
    <name evidence="1" type="ORF">ILEXP_LOCUS12440</name>
    <name evidence="2" type="ORF">ILEXP_LOCUS33575</name>
</gene>
<accession>A0ABC8RI82</accession>
<dbReference type="Proteomes" id="UP001642360">
    <property type="component" value="Unassembled WGS sequence"/>
</dbReference>
<protein>
    <submittedName>
        <fullName evidence="1">Uncharacterized protein</fullName>
    </submittedName>
</protein>
<dbReference type="EMBL" id="CAUOFW020001414">
    <property type="protein sequence ID" value="CAK9144679.1"/>
    <property type="molecule type" value="Genomic_DNA"/>
</dbReference>
<comment type="caution">
    <text evidence="1">The sequence shown here is derived from an EMBL/GenBank/DDBJ whole genome shotgun (WGS) entry which is preliminary data.</text>
</comment>
<dbReference type="AlphaFoldDB" id="A0ABC8RI82"/>
<dbReference type="PANTHER" id="PTHR34206">
    <property type="entry name" value="OS06G0193300 PROTEIN"/>
    <property type="match status" value="1"/>
</dbReference>
<organism evidence="1 3">
    <name type="scientific">Ilex paraguariensis</name>
    <name type="common">yerba mate</name>
    <dbReference type="NCBI Taxonomy" id="185542"/>
    <lineage>
        <taxon>Eukaryota</taxon>
        <taxon>Viridiplantae</taxon>
        <taxon>Streptophyta</taxon>
        <taxon>Embryophyta</taxon>
        <taxon>Tracheophyta</taxon>
        <taxon>Spermatophyta</taxon>
        <taxon>Magnoliopsida</taxon>
        <taxon>eudicotyledons</taxon>
        <taxon>Gunneridae</taxon>
        <taxon>Pentapetalae</taxon>
        <taxon>asterids</taxon>
        <taxon>campanulids</taxon>
        <taxon>Aquifoliales</taxon>
        <taxon>Aquifoliaceae</taxon>
        <taxon>Ilex</taxon>
    </lineage>
</organism>
<dbReference type="PANTHER" id="PTHR34206:SF1">
    <property type="entry name" value="OS10G0390701 PROTEIN"/>
    <property type="match status" value="1"/>
</dbReference>
<name>A0ABC8RI82_9AQUA</name>
<evidence type="ECO:0000313" key="1">
    <source>
        <dbReference type="EMBL" id="CAK9144679.1"/>
    </source>
</evidence>
<sequence>MAVRCSPSPAFIIQKPSSVKKPVSRVLMLAQAHVSVKSTTILQITSSFKNKVYEDQSEGIICYKDDSGEIVCEGYDEGPHLRQQFSILAYNTRDSDISDLQRCWLQIVDSNKLNHADEDVVGQKNLNPKESNSFC</sequence>
<evidence type="ECO:0000313" key="2">
    <source>
        <dbReference type="EMBL" id="CAK9164458.1"/>
    </source>
</evidence>
<reference evidence="1 3" key="1">
    <citation type="submission" date="2024-02" db="EMBL/GenBank/DDBJ databases">
        <authorList>
            <person name="Vignale AGUSTIN F."/>
            <person name="Sosa J E."/>
            <person name="Modenutti C."/>
        </authorList>
    </citation>
    <scope>NUCLEOTIDE SEQUENCE [LARGE SCALE GENOMIC DNA]</scope>
</reference>